<protein>
    <submittedName>
        <fullName evidence="1">Uncharacterized protein</fullName>
    </submittedName>
</protein>
<evidence type="ECO:0000313" key="2">
    <source>
        <dbReference type="Proteomes" id="UP000000271"/>
    </source>
</evidence>
<gene>
    <name evidence="1" type="ordered locus">Bsel_2743</name>
</gene>
<dbReference type="Proteomes" id="UP000000271">
    <property type="component" value="Chromosome"/>
</dbReference>
<dbReference type="EMBL" id="CP001791">
    <property type="protein sequence ID" value="ADI00240.1"/>
    <property type="molecule type" value="Genomic_DNA"/>
</dbReference>
<name>D6XYH1_BACIE</name>
<dbReference type="HOGENOM" id="CLU_999852_0_0_9"/>
<reference evidence="1" key="1">
    <citation type="submission" date="2009-10" db="EMBL/GenBank/DDBJ databases">
        <title>Complete sequence of Bacillus selenitireducens MLS10.</title>
        <authorList>
            <consortium name="US DOE Joint Genome Institute"/>
            <person name="Lucas S."/>
            <person name="Copeland A."/>
            <person name="Lapidus A."/>
            <person name="Glavina del Rio T."/>
            <person name="Dalin E."/>
            <person name="Tice H."/>
            <person name="Bruce D."/>
            <person name="Goodwin L."/>
            <person name="Pitluck S."/>
            <person name="Sims D."/>
            <person name="Brettin T."/>
            <person name="Detter J.C."/>
            <person name="Han C."/>
            <person name="Larimer F."/>
            <person name="Land M."/>
            <person name="Hauser L."/>
            <person name="Kyrpides N."/>
            <person name="Ovchinnikova G."/>
            <person name="Stolz J."/>
        </authorList>
    </citation>
    <scope>NUCLEOTIDE SEQUENCE [LARGE SCALE GENOMIC DNA]</scope>
    <source>
        <strain evidence="1">MLS10</strain>
    </source>
</reference>
<sequence length="278" mass="32142">MDQNSGRQYMIKYERFVPPRKIHALLFDQDVPVIFAILDKEGRFLDSFFLSNKTTADSAEAMEAYKVIADRKAQHKMTQDDLQDALKPESEAKMKNKHIRKHLKDEHLEDIKHQWPSRLISLQNAYGRSDDSLIIDTLRDALAEANGQRAFDFITTHRIDRLVPLLAPHASQSPELIRLVPDVYLSSEHPEVVYDFLLQTAETIDLGSHKSVEELLNQGKRVDLVHHDSLMKRLLTLLMRRVKDETDEKPTAWLSKCVHDRELRATIMDMLKKPKAKG</sequence>
<organism evidence="1 2">
    <name type="scientific">Bacillus selenitireducens (strain ATCC 700615 / DSM 15326 / MLS10)</name>
    <dbReference type="NCBI Taxonomy" id="439292"/>
    <lineage>
        <taxon>Bacteria</taxon>
        <taxon>Bacillati</taxon>
        <taxon>Bacillota</taxon>
        <taxon>Bacilli</taxon>
        <taxon>Bacillales</taxon>
        <taxon>Bacillaceae</taxon>
        <taxon>Salisediminibacterium</taxon>
    </lineage>
</organism>
<evidence type="ECO:0000313" key="1">
    <source>
        <dbReference type="EMBL" id="ADI00240.1"/>
    </source>
</evidence>
<dbReference type="AlphaFoldDB" id="D6XYH1"/>
<keyword evidence="2" id="KW-1185">Reference proteome</keyword>
<proteinExistence type="predicted"/>
<dbReference type="KEGG" id="bse:Bsel_2743"/>
<accession>D6XYH1</accession>